<keyword evidence="7 8" id="KW-0132">Cell division</keyword>
<dbReference type="InterPro" id="IPR036615">
    <property type="entry name" value="Mur_ligase_C_dom_sf"/>
</dbReference>
<protein>
    <recommendedName>
        <fullName evidence="7 8">UDP-N-acetylmuramoylalanine--D-glutamate ligase</fullName>
        <ecNumber evidence="7 8">6.3.2.9</ecNumber>
    </recommendedName>
    <alternativeName>
        <fullName evidence="7">D-glutamic acid-adding enzyme</fullName>
    </alternativeName>
    <alternativeName>
        <fullName evidence="7">UDP-N-acetylmuramoyl-L-alanyl-D-glutamate synthetase</fullName>
    </alternativeName>
</protein>
<dbReference type="PANTHER" id="PTHR43692">
    <property type="entry name" value="UDP-N-ACETYLMURAMOYLALANINE--D-GLUTAMATE LIGASE"/>
    <property type="match status" value="1"/>
</dbReference>
<evidence type="ECO:0000313" key="11">
    <source>
        <dbReference type="EMBL" id="RDI74995.1"/>
    </source>
</evidence>
<feature type="domain" description="Mur ligase central" evidence="10">
    <location>
        <begin position="106"/>
        <end position="212"/>
    </location>
</feature>
<dbReference type="Pfam" id="PF02875">
    <property type="entry name" value="Mur_ligase_C"/>
    <property type="match status" value="1"/>
</dbReference>
<dbReference type="EMBL" id="QQZY01000002">
    <property type="protein sequence ID" value="RDI74995.1"/>
    <property type="molecule type" value="Genomic_DNA"/>
</dbReference>
<evidence type="ECO:0000256" key="8">
    <source>
        <dbReference type="RuleBase" id="RU003664"/>
    </source>
</evidence>
<reference evidence="12" key="2">
    <citation type="journal article" date="2019" name="MicrobiologyOpen">
        <title>High-quality draft genome sequence of Gaiella occulta isolated from a 150 meter deep mineral water borehole and comparison with the genome sequences of other deep-branching lineages of the phylum Actinobacteria.</title>
        <authorList>
            <person name="Severino R."/>
            <person name="Froufe H.J.C."/>
            <person name="Barroso C."/>
            <person name="Albuquerque L."/>
            <person name="Lobo-da-Cunha A."/>
            <person name="da Costa M.S."/>
            <person name="Egas C."/>
        </authorList>
    </citation>
    <scope>NUCLEOTIDE SEQUENCE [LARGE SCALE GENOMIC DNA]</scope>
    <source>
        <strain evidence="12">F2-233</strain>
    </source>
</reference>
<sequence length="414" mass="42618">MAPIPDRVVVVGLARSGRAAAAALRAHGSDVVAYDADAAVDVVGIDAEIRLGDWDDALLDDSGLVVKSPGVPEESPPVAAARARGIPVASEIELGARLLANPIIGITGTNGKTTTTALLGAIFAAAGAPAEVAGNIGRPLTSLVGAVDEDAWIVCELSSFQLEDVDTLRPRIAVLLNLEPDHIDRHGSFEAYRAAKLRIFENQGPGDVAVVPRGFAPLPGRAARVEFCADDPLPAEPRIPGAHNRENAAAAVAAARAAGIGEGAIAAALRAFPGVEHRIEEVAVVDGVRYVNDSKATNVAAALRALASFPGARLHVVLGGLGKRESYAPLAAALGPEDRAYLIGDAAGDIAAALEAASVRFTHEGALEAAIAAARRAAAPGDVVLLSPACASFDQFTSFEQRGEEFRRLVQNLQ</sequence>
<dbReference type="Proteomes" id="UP000254134">
    <property type="component" value="Unassembled WGS sequence"/>
</dbReference>
<evidence type="ECO:0000259" key="10">
    <source>
        <dbReference type="Pfam" id="PF08245"/>
    </source>
</evidence>
<evidence type="ECO:0000313" key="12">
    <source>
        <dbReference type="Proteomes" id="UP000254134"/>
    </source>
</evidence>
<accession>A0A7M2YXW9</accession>
<comment type="caution">
    <text evidence="11">The sequence shown here is derived from an EMBL/GenBank/DDBJ whole genome shotgun (WGS) entry which is preliminary data.</text>
</comment>
<dbReference type="SUPFAM" id="SSF53623">
    <property type="entry name" value="MurD-like peptide ligases, catalytic domain"/>
    <property type="match status" value="1"/>
</dbReference>
<proteinExistence type="inferred from homology"/>
<dbReference type="OrthoDB" id="9809796at2"/>
<reference evidence="11 12" key="1">
    <citation type="submission" date="2018-07" db="EMBL/GenBank/DDBJ databases">
        <title>High-quality-draft genome sequence of Gaiella occulta.</title>
        <authorList>
            <person name="Severino R."/>
            <person name="Froufe H.J.C."/>
            <person name="Rainey F.A."/>
            <person name="Barroso C."/>
            <person name="Albuquerque L."/>
            <person name="Lobo-Da-Cunha A."/>
            <person name="Da Costa M.S."/>
            <person name="Egas C."/>
        </authorList>
    </citation>
    <scope>NUCLEOTIDE SEQUENCE [LARGE SCALE GENOMIC DNA]</scope>
    <source>
        <strain evidence="11 12">F2-233</strain>
    </source>
</reference>
<evidence type="ECO:0000256" key="7">
    <source>
        <dbReference type="HAMAP-Rule" id="MF_00639"/>
    </source>
</evidence>
<comment type="function">
    <text evidence="7 8">Cell wall formation. Catalyzes the addition of glutamate to the nucleotide precursor UDP-N-acetylmuramoyl-L-alanine (UMA).</text>
</comment>
<evidence type="ECO:0000256" key="3">
    <source>
        <dbReference type="ARBA" id="ARBA00022490"/>
    </source>
</evidence>
<dbReference type="HAMAP" id="MF_00639">
    <property type="entry name" value="MurD"/>
    <property type="match status" value="1"/>
</dbReference>
<evidence type="ECO:0000256" key="5">
    <source>
        <dbReference type="ARBA" id="ARBA00022741"/>
    </source>
</evidence>
<dbReference type="Pfam" id="PF08245">
    <property type="entry name" value="Mur_ligase_M"/>
    <property type="match status" value="1"/>
</dbReference>
<dbReference type="RefSeq" id="WP_114795255.1">
    <property type="nucleotide sequence ID" value="NZ_QQZY01000002.1"/>
</dbReference>
<dbReference type="GO" id="GO:0051301">
    <property type="term" value="P:cell division"/>
    <property type="evidence" value="ECO:0007669"/>
    <property type="project" value="UniProtKB-KW"/>
</dbReference>
<dbReference type="GO" id="GO:0071555">
    <property type="term" value="P:cell wall organization"/>
    <property type="evidence" value="ECO:0007669"/>
    <property type="project" value="UniProtKB-KW"/>
</dbReference>
<dbReference type="GO" id="GO:0005737">
    <property type="term" value="C:cytoplasm"/>
    <property type="evidence" value="ECO:0007669"/>
    <property type="project" value="UniProtKB-SubCell"/>
</dbReference>
<keyword evidence="5 7" id="KW-0547">Nucleotide-binding</keyword>
<evidence type="ECO:0000256" key="1">
    <source>
        <dbReference type="ARBA" id="ARBA00004496"/>
    </source>
</evidence>
<dbReference type="GO" id="GO:0009252">
    <property type="term" value="P:peptidoglycan biosynthetic process"/>
    <property type="evidence" value="ECO:0007669"/>
    <property type="project" value="UniProtKB-UniRule"/>
</dbReference>
<keyword evidence="3 7" id="KW-0963">Cytoplasm</keyword>
<comment type="pathway">
    <text evidence="2 7 8">Cell wall biogenesis; peptidoglycan biosynthesis.</text>
</comment>
<evidence type="ECO:0000259" key="9">
    <source>
        <dbReference type="Pfam" id="PF02875"/>
    </source>
</evidence>
<evidence type="ECO:0000256" key="6">
    <source>
        <dbReference type="ARBA" id="ARBA00022840"/>
    </source>
</evidence>
<dbReference type="AlphaFoldDB" id="A0A7M2YXW9"/>
<organism evidence="11 12">
    <name type="scientific">Gaiella occulta</name>
    <dbReference type="NCBI Taxonomy" id="1002870"/>
    <lineage>
        <taxon>Bacteria</taxon>
        <taxon>Bacillati</taxon>
        <taxon>Actinomycetota</taxon>
        <taxon>Thermoleophilia</taxon>
        <taxon>Gaiellales</taxon>
        <taxon>Gaiellaceae</taxon>
        <taxon>Gaiella</taxon>
    </lineage>
</organism>
<gene>
    <name evidence="7" type="primary">murD</name>
    <name evidence="11" type="ORF">Gocc_0793</name>
</gene>
<dbReference type="EC" id="6.3.2.9" evidence="7 8"/>
<dbReference type="InterPro" id="IPR036565">
    <property type="entry name" value="Mur-like_cat_sf"/>
</dbReference>
<dbReference type="Pfam" id="PF21799">
    <property type="entry name" value="MurD-like_N"/>
    <property type="match status" value="1"/>
</dbReference>
<keyword evidence="7 8" id="KW-0961">Cell wall biogenesis/degradation</keyword>
<feature type="binding site" evidence="7">
    <location>
        <begin position="108"/>
        <end position="114"/>
    </location>
    <ligand>
        <name>ATP</name>
        <dbReference type="ChEBI" id="CHEBI:30616"/>
    </ligand>
</feature>
<keyword evidence="7 8" id="KW-0133">Cell shape</keyword>
<dbReference type="SUPFAM" id="SSF51984">
    <property type="entry name" value="MurCD N-terminal domain"/>
    <property type="match status" value="1"/>
</dbReference>
<comment type="catalytic activity">
    <reaction evidence="7 8">
        <text>UDP-N-acetyl-alpha-D-muramoyl-L-alanine + D-glutamate + ATP = UDP-N-acetyl-alpha-D-muramoyl-L-alanyl-D-glutamate + ADP + phosphate + H(+)</text>
        <dbReference type="Rhea" id="RHEA:16429"/>
        <dbReference type="ChEBI" id="CHEBI:15378"/>
        <dbReference type="ChEBI" id="CHEBI:29986"/>
        <dbReference type="ChEBI" id="CHEBI:30616"/>
        <dbReference type="ChEBI" id="CHEBI:43474"/>
        <dbReference type="ChEBI" id="CHEBI:83898"/>
        <dbReference type="ChEBI" id="CHEBI:83900"/>
        <dbReference type="ChEBI" id="CHEBI:456216"/>
        <dbReference type="EC" id="6.3.2.9"/>
    </reaction>
</comment>
<keyword evidence="12" id="KW-1185">Reference proteome</keyword>
<comment type="similarity">
    <text evidence="7">Belongs to the MurCDEF family.</text>
</comment>
<keyword evidence="4 7" id="KW-0436">Ligase</keyword>
<dbReference type="InterPro" id="IPR004101">
    <property type="entry name" value="Mur_ligase_C"/>
</dbReference>
<dbReference type="PANTHER" id="PTHR43692:SF1">
    <property type="entry name" value="UDP-N-ACETYLMURAMOYLALANINE--D-GLUTAMATE LIGASE"/>
    <property type="match status" value="1"/>
</dbReference>
<keyword evidence="6 7" id="KW-0067">ATP-binding</keyword>
<dbReference type="Gene3D" id="3.90.190.20">
    <property type="entry name" value="Mur ligase, C-terminal domain"/>
    <property type="match status" value="1"/>
</dbReference>
<evidence type="ECO:0000256" key="2">
    <source>
        <dbReference type="ARBA" id="ARBA00004752"/>
    </source>
</evidence>
<dbReference type="Gene3D" id="3.40.50.720">
    <property type="entry name" value="NAD(P)-binding Rossmann-like Domain"/>
    <property type="match status" value="1"/>
</dbReference>
<dbReference type="SUPFAM" id="SSF53244">
    <property type="entry name" value="MurD-like peptide ligases, peptide-binding domain"/>
    <property type="match status" value="1"/>
</dbReference>
<dbReference type="GO" id="GO:0008360">
    <property type="term" value="P:regulation of cell shape"/>
    <property type="evidence" value="ECO:0007669"/>
    <property type="project" value="UniProtKB-KW"/>
</dbReference>
<keyword evidence="7 8" id="KW-0131">Cell cycle</keyword>
<name>A0A7M2YXW9_9ACTN</name>
<comment type="subcellular location">
    <subcellularLocation>
        <location evidence="1 7 8">Cytoplasm</location>
    </subcellularLocation>
</comment>
<dbReference type="InterPro" id="IPR013221">
    <property type="entry name" value="Mur_ligase_cen"/>
</dbReference>
<keyword evidence="7 8" id="KW-0573">Peptidoglycan synthesis</keyword>
<dbReference type="GO" id="GO:0008764">
    <property type="term" value="F:UDP-N-acetylmuramoylalanine-D-glutamate ligase activity"/>
    <property type="evidence" value="ECO:0007669"/>
    <property type="project" value="UniProtKB-UniRule"/>
</dbReference>
<dbReference type="GO" id="GO:0005524">
    <property type="term" value="F:ATP binding"/>
    <property type="evidence" value="ECO:0007669"/>
    <property type="project" value="UniProtKB-UniRule"/>
</dbReference>
<dbReference type="InterPro" id="IPR005762">
    <property type="entry name" value="MurD"/>
</dbReference>
<feature type="domain" description="Mur ligase C-terminal" evidence="9">
    <location>
        <begin position="277"/>
        <end position="390"/>
    </location>
</feature>
<dbReference type="Gene3D" id="3.40.1190.10">
    <property type="entry name" value="Mur-like, catalytic domain"/>
    <property type="match status" value="1"/>
</dbReference>
<dbReference type="UniPathway" id="UPA00219"/>
<evidence type="ECO:0000256" key="4">
    <source>
        <dbReference type="ARBA" id="ARBA00022598"/>
    </source>
</evidence>
<dbReference type="NCBIfam" id="TIGR01087">
    <property type="entry name" value="murD"/>
    <property type="match status" value="1"/>
</dbReference>